<keyword evidence="5" id="KW-1185">Reference proteome</keyword>
<organism evidence="4 5">
    <name type="scientific">Corynebacterium resistens (strain DSM 45100 / JCM 12819 / GTC 2026 / SICGH 158)</name>
    <dbReference type="NCBI Taxonomy" id="662755"/>
    <lineage>
        <taxon>Bacteria</taxon>
        <taxon>Bacillati</taxon>
        <taxon>Actinomycetota</taxon>
        <taxon>Actinomycetes</taxon>
        <taxon>Mycobacteriales</taxon>
        <taxon>Corynebacteriaceae</taxon>
        <taxon>Corynebacterium</taxon>
    </lineage>
</organism>
<dbReference type="STRING" id="662755.CRES_1824"/>
<gene>
    <name evidence="4" type="ordered locus">CRES_1824</name>
</gene>
<feature type="transmembrane region" description="Helical" evidence="2">
    <location>
        <begin position="123"/>
        <end position="145"/>
    </location>
</feature>
<accession>F8E1W4</accession>
<keyword evidence="2" id="KW-1133">Transmembrane helix</keyword>
<keyword evidence="2" id="KW-0472">Membrane</keyword>
<evidence type="ECO:0000256" key="2">
    <source>
        <dbReference type="SAM" id="Phobius"/>
    </source>
</evidence>
<name>F8E1W4_CORRG</name>
<reference evidence="4 5" key="1">
    <citation type="journal article" date="2012" name="BMC Genomics">
        <title>Complete genome sequence, lifestyle, and multi-drug resistance of the human pathogen Corynebacterium resistens DSM 45100 isolated from blood samples of a leukemia patient.</title>
        <authorList>
            <person name="Schroder J."/>
            <person name="Maus I."/>
            <person name="Meyer K."/>
            <person name="Wordemann S."/>
            <person name="Blom J."/>
            <person name="Jaenicke S."/>
            <person name="Schneider J."/>
            <person name="Trost E."/>
            <person name="Tauch A."/>
        </authorList>
    </citation>
    <scope>NUCLEOTIDE SEQUENCE [LARGE SCALE GENOMIC DNA]</scope>
    <source>
        <strain evidence="5">DSM 45100 / JCM 12819 / CCUG 50093 / GTC 2026 / SICGH 158</strain>
    </source>
</reference>
<feature type="signal peptide" evidence="3">
    <location>
        <begin position="1"/>
        <end position="26"/>
    </location>
</feature>
<protein>
    <submittedName>
        <fullName evidence="4">Secreted protein</fullName>
    </submittedName>
</protein>
<evidence type="ECO:0000256" key="1">
    <source>
        <dbReference type="SAM" id="MobiDB-lite"/>
    </source>
</evidence>
<feature type="region of interest" description="Disordered" evidence="1">
    <location>
        <begin position="30"/>
        <end position="51"/>
    </location>
</feature>
<evidence type="ECO:0000256" key="3">
    <source>
        <dbReference type="SAM" id="SignalP"/>
    </source>
</evidence>
<keyword evidence="3" id="KW-0732">Signal</keyword>
<dbReference type="RefSeq" id="WP_013889164.1">
    <property type="nucleotide sequence ID" value="NC_015673.1"/>
</dbReference>
<keyword evidence="2" id="KW-0812">Transmembrane</keyword>
<dbReference type="EMBL" id="CP002857">
    <property type="protein sequence ID" value="AEI10177.1"/>
    <property type="molecule type" value="Genomic_DNA"/>
</dbReference>
<dbReference type="KEGG" id="crd:CRES_1824"/>
<dbReference type="PROSITE" id="PS51318">
    <property type="entry name" value="TAT"/>
    <property type="match status" value="1"/>
</dbReference>
<dbReference type="AlphaFoldDB" id="F8E1W4"/>
<dbReference type="InterPro" id="IPR006311">
    <property type="entry name" value="TAT_signal"/>
</dbReference>
<dbReference type="OrthoDB" id="10001421at2"/>
<evidence type="ECO:0000313" key="4">
    <source>
        <dbReference type="EMBL" id="AEI10177.1"/>
    </source>
</evidence>
<dbReference type="Proteomes" id="UP000000492">
    <property type="component" value="Chromosome"/>
</dbReference>
<evidence type="ECO:0000313" key="5">
    <source>
        <dbReference type="Proteomes" id="UP000000492"/>
    </source>
</evidence>
<dbReference type="HOGENOM" id="CLU_1746556_0_0_11"/>
<proteinExistence type="predicted"/>
<sequence length="149" mass="15253">MKNMRRKFLTLAVTATVAASSLNGYAAAAEGTENQADPAKSATKGSAALSEENKTPDFWDMFWGFMGQANIATSGPEFARGSQQLSTASSSSDKAKLSVEGSTEAAALGSFGAFGDNRMVSRAVLILGGVAAVVGAVAAGAAVWMTHKR</sequence>
<feature type="chain" id="PRO_5038396726" evidence="3">
    <location>
        <begin position="27"/>
        <end position="149"/>
    </location>
</feature>